<name>A0A830HHI6_9CHLO</name>
<dbReference type="Proteomes" id="UP000660262">
    <property type="component" value="Unassembled WGS sequence"/>
</dbReference>
<dbReference type="PANTHER" id="PTHR12294:SF1">
    <property type="entry name" value="CALCIUM UPTAKE PROTEIN 1, MITOCHONDRIAL"/>
    <property type="match status" value="1"/>
</dbReference>
<dbReference type="InterPro" id="IPR039800">
    <property type="entry name" value="MICU1/2/3"/>
</dbReference>
<dbReference type="AlphaFoldDB" id="A0A830HHI6"/>
<reference evidence="5" key="1">
    <citation type="submission" date="2020-10" db="EMBL/GenBank/DDBJ databases">
        <title>Unveiling of a novel bifunctional photoreceptor, Dualchrome1, isolated from a cosmopolitan green alga.</title>
        <authorList>
            <person name="Suzuki S."/>
            <person name="Kawachi M."/>
        </authorList>
    </citation>
    <scope>NUCLEOTIDE SEQUENCE</scope>
    <source>
        <strain evidence="5">NIES 2893</strain>
    </source>
</reference>
<protein>
    <recommendedName>
        <fullName evidence="7">EF-hand domain-containing protein</fullName>
    </recommendedName>
</protein>
<evidence type="ECO:0000313" key="5">
    <source>
        <dbReference type="EMBL" id="GHP06013.1"/>
    </source>
</evidence>
<proteinExistence type="predicted"/>
<dbReference type="EMBL" id="BNJQ01000011">
    <property type="protein sequence ID" value="GHP06013.1"/>
    <property type="molecule type" value="Genomic_DNA"/>
</dbReference>
<accession>A0A830HHI6</accession>
<keyword evidence="4" id="KW-0472">Membrane</keyword>
<comment type="subcellular location">
    <subcellularLocation>
        <location evidence="1">Mitochondrion inner membrane</location>
    </subcellularLocation>
</comment>
<dbReference type="GO" id="GO:0036444">
    <property type="term" value="P:calcium import into the mitochondrion"/>
    <property type="evidence" value="ECO:0007669"/>
    <property type="project" value="TreeGrafter"/>
</dbReference>
<organism evidence="5 6">
    <name type="scientific">Pycnococcus provasolii</name>
    <dbReference type="NCBI Taxonomy" id="41880"/>
    <lineage>
        <taxon>Eukaryota</taxon>
        <taxon>Viridiplantae</taxon>
        <taxon>Chlorophyta</taxon>
        <taxon>Pseudoscourfieldiophyceae</taxon>
        <taxon>Pseudoscourfieldiales</taxon>
        <taxon>Pycnococcaceae</taxon>
        <taxon>Pycnococcus</taxon>
    </lineage>
</organism>
<evidence type="ECO:0008006" key="7">
    <source>
        <dbReference type="Google" id="ProtNLM"/>
    </source>
</evidence>
<evidence type="ECO:0000256" key="1">
    <source>
        <dbReference type="ARBA" id="ARBA00004273"/>
    </source>
</evidence>
<dbReference type="GO" id="GO:0051560">
    <property type="term" value="P:mitochondrial calcium ion homeostasis"/>
    <property type="evidence" value="ECO:0007669"/>
    <property type="project" value="TreeGrafter"/>
</dbReference>
<dbReference type="GO" id="GO:1990246">
    <property type="term" value="C:uniplex complex"/>
    <property type="evidence" value="ECO:0007669"/>
    <property type="project" value="TreeGrafter"/>
</dbReference>
<keyword evidence="2" id="KW-0479">Metal-binding</keyword>
<evidence type="ECO:0000256" key="4">
    <source>
        <dbReference type="ARBA" id="ARBA00023136"/>
    </source>
</evidence>
<dbReference type="GO" id="GO:0005509">
    <property type="term" value="F:calcium ion binding"/>
    <property type="evidence" value="ECO:0007669"/>
    <property type="project" value="InterPro"/>
</dbReference>
<keyword evidence="3" id="KW-0677">Repeat</keyword>
<evidence type="ECO:0000313" key="6">
    <source>
        <dbReference type="Proteomes" id="UP000660262"/>
    </source>
</evidence>
<dbReference type="PANTHER" id="PTHR12294">
    <property type="entry name" value="EF HAND DOMAIN FAMILY A1,A2-RELATED"/>
    <property type="match status" value="1"/>
</dbReference>
<evidence type="ECO:0000256" key="2">
    <source>
        <dbReference type="ARBA" id="ARBA00022723"/>
    </source>
</evidence>
<comment type="caution">
    <text evidence="5">The sequence shown here is derived from an EMBL/GenBank/DDBJ whole genome shotgun (WGS) entry which is preliminary data.</text>
</comment>
<evidence type="ECO:0000256" key="3">
    <source>
        <dbReference type="ARBA" id="ARBA00022737"/>
    </source>
</evidence>
<sequence length="600" mass="66645">MFKTLVSCAGHGQAKHLFLGVIPGVGGACGVRLCLFSSAAVAAAAAGRNVPSRALAATLQQTTNGGAQTTTSCLERTLLPTALSANNGASNAHSRALSSTAANNASTSASASNKQASGFPGKHAAAWSAGVLAAATEAAATTTVATCNEHNKYDYIERSFNFAYELRLRQSSDITRTFEYFATYMDDDGLVNATAVDVARALIPVWASSEARPGERMGSRQGELEDKNLKECLENGKIRRFHKMPSGGKVPDTNNAIFRLVGQDPNNSVTPLFTFEDFECLVMLMSVPESILHVFAKLLQDGDNKDELDTEKTKEVVLMMRERAGLHCTDMKGTVWDRFLKSGVTAEREHRKDPRLFRQTDINGNAQNVDSSVERLMALLRRECAAEDAKPKWYRLGSHLASLRSSEATNGMNAPPSVSISKIQRFIEDLRHELIWALWLHYDRDGDGALRADNFAFCISAAARIDDVSKVSERLQQLPNRVKNWEAMSFDFVDLFNFMEFRRKIVCRFRESLELLEVRDRALKSAAEQSRWEAPERMERVIDNLYDLKVRKEVFELLYGIFCGNNESPSRSEIRQMMNVINRRVLVSSWTSSNYSESSS</sequence>
<gene>
    <name evidence="5" type="ORF">PPROV_000476000</name>
</gene>
<keyword evidence="6" id="KW-1185">Reference proteome</keyword>
<dbReference type="PROSITE" id="PS51257">
    <property type="entry name" value="PROKAR_LIPOPROTEIN"/>
    <property type="match status" value="1"/>
</dbReference>